<comment type="similarity">
    <text evidence="2">In the central section; belongs to the CRISPR-associated helicase Cas3 family.</text>
</comment>
<dbReference type="EMBL" id="JAHKNI010000005">
    <property type="protein sequence ID" value="MBU3063155.1"/>
    <property type="molecule type" value="Genomic_DNA"/>
</dbReference>
<comment type="similarity">
    <text evidence="1">In the N-terminal section; belongs to the CRISPR-associated nuclease Cas3-HD family.</text>
</comment>
<dbReference type="PANTHER" id="PTHR47963:SF9">
    <property type="entry name" value="CRISPR-ASSOCIATED ENDONUCLEASE_HELICASE CAS3"/>
    <property type="match status" value="1"/>
</dbReference>
<dbReference type="NCBIfam" id="TIGR01587">
    <property type="entry name" value="cas3_core"/>
    <property type="match status" value="1"/>
</dbReference>
<accession>A0ABS6AYM9</accession>
<dbReference type="SUPFAM" id="SSF52540">
    <property type="entry name" value="P-loop containing nucleoside triphosphate hydrolases"/>
    <property type="match status" value="1"/>
</dbReference>
<feature type="domain" description="HD Cas3-type" evidence="10">
    <location>
        <begin position="17"/>
        <end position="207"/>
    </location>
</feature>
<keyword evidence="5" id="KW-0547">Nucleotide-binding</keyword>
<dbReference type="InterPro" id="IPR038257">
    <property type="entry name" value="CRISPR-assoc_Cas3_HD_sf"/>
</dbReference>
<keyword evidence="6" id="KW-0378">Hydrolase</keyword>
<keyword evidence="7" id="KW-0347">Helicase</keyword>
<dbReference type="Gene3D" id="3.40.50.300">
    <property type="entry name" value="P-loop containing nucleotide triphosphate hydrolases"/>
    <property type="match status" value="2"/>
</dbReference>
<dbReference type="Pfam" id="PF18395">
    <property type="entry name" value="Cas3_C"/>
    <property type="match status" value="1"/>
</dbReference>
<keyword evidence="9" id="KW-0051">Antiviral defense</keyword>
<dbReference type="PROSITE" id="PS51643">
    <property type="entry name" value="HD_CAS3"/>
    <property type="match status" value="1"/>
</dbReference>
<dbReference type="Proteomes" id="UP000733379">
    <property type="component" value="Unassembled WGS sequence"/>
</dbReference>
<dbReference type="NCBIfam" id="TIGR01596">
    <property type="entry name" value="cas3_HD"/>
    <property type="match status" value="1"/>
</dbReference>
<gene>
    <name evidence="11" type="primary">cas3</name>
    <name evidence="11" type="ORF">KO481_16665</name>
</gene>
<dbReference type="InterPro" id="IPR050547">
    <property type="entry name" value="DEAD_box_RNA_helicases"/>
</dbReference>
<dbReference type="Gene3D" id="1.10.3210.30">
    <property type="match status" value="1"/>
</dbReference>
<evidence type="ECO:0000256" key="9">
    <source>
        <dbReference type="ARBA" id="ARBA00023118"/>
    </source>
</evidence>
<evidence type="ECO:0000256" key="5">
    <source>
        <dbReference type="ARBA" id="ARBA00022741"/>
    </source>
</evidence>
<dbReference type="InterPro" id="IPR014001">
    <property type="entry name" value="Helicase_ATP-bd"/>
</dbReference>
<evidence type="ECO:0000313" key="12">
    <source>
        <dbReference type="Proteomes" id="UP000733379"/>
    </source>
</evidence>
<reference evidence="11 12" key="1">
    <citation type="submission" date="2021-06" db="EMBL/GenBank/DDBJ databases">
        <title>Actinomycetes sequencing.</title>
        <authorList>
            <person name="Shan Q."/>
        </authorList>
    </citation>
    <scope>NUCLEOTIDE SEQUENCE [LARGE SCALE GENOMIC DNA]</scope>
    <source>
        <strain evidence="11 12">NEAU-G5</strain>
    </source>
</reference>
<protein>
    <submittedName>
        <fullName evidence="11">CRISPR-associated helicase Cas3</fullName>
    </submittedName>
</protein>
<proteinExistence type="inferred from homology"/>
<dbReference type="PANTHER" id="PTHR47963">
    <property type="entry name" value="DEAD-BOX ATP-DEPENDENT RNA HELICASE 47, MITOCHONDRIAL"/>
    <property type="match status" value="1"/>
</dbReference>
<dbReference type="InterPro" id="IPR006483">
    <property type="entry name" value="CRISPR-assoc_Cas3_HD"/>
</dbReference>
<evidence type="ECO:0000256" key="7">
    <source>
        <dbReference type="ARBA" id="ARBA00022806"/>
    </source>
</evidence>
<dbReference type="InterPro" id="IPR041372">
    <property type="entry name" value="Cas3_C"/>
</dbReference>
<sequence>MVEQVEVDLRLWGKSRGLPGAYPLVCHLLDAGAAAGALWDHYLSPGLRRFLAQGMGVSESHARQLLVFWAGLHDVGKAMACFQVQDAVAFAAAEGYPAVGGRRVGHDYAVHVWLTSALIDRNFGEDAAKLVAQLLGGHHGCFFRLDRQTVAAPLVTVPELGDGVWEAQRRALLDAVYHVAEEPDPIDFMDCDTAAMACGVVILADWLVSQVDFLASRLPYVPARGDLGSLRAFFRAAAAEMPALLRASGLGRLQLRPGSFAQEHGLLPPKTPNALQRSVSENLPGLLTGGPGLALVVAPMGFGKTETALTAARLLGEGAGAPGIFFALPTMATADPMYKRLSAYGIRRAVGPAALALLHSMAWLNSAYLPENTDAGVSTGDDSGGDESARRFVIAISEWLMGAKRGLLAPWATGTIDQVLLAGLRGRHNMLRMLGLAGKVLVVDEVHAYDPYMQQLLCRVLVWLGRLGVPVVLLSATLPQRIARRLVGSYLEGAGHGLEGFSFRYPGWLYADAGTGALTVFDVDCPRTELEISLRSVPLGPDRTLDRIGVLRRILEPLICSSDGCVGIICNTVAEAQQTYRDLRAWFDELRDQGRVPRLIELHARFPADRRGELTDQIIARYGKDGDRPRGVVVATQVIEQSIDLDFDLVISDLAPAALLLQRAGRGHRHADNPRPTWGATPRLEVLVPTNSQFAMTIPPSWRSIYPRSLMRRTWESLVERATGNRHAGFDADTDRIQCECAIPDNVQELMEQVYDDDFAAGRMEPDDMETVADEQVQRALAGMMVIPEPPLLEIEGLHRLTDRDLDEELFVTRLGADSGRVVWCYTDTDNNHWLDPAHTVPLPEVGAGPNGRFAKDQVKAVLAKSIPVPGTWVAHPAEQNLPPKTWDTNPYLRKILLLIEETDQPGRARLGTRWCGLDKDLGLS</sequence>
<evidence type="ECO:0000256" key="3">
    <source>
        <dbReference type="ARBA" id="ARBA00022722"/>
    </source>
</evidence>
<keyword evidence="8" id="KW-0067">ATP-binding</keyword>
<evidence type="ECO:0000313" key="11">
    <source>
        <dbReference type="EMBL" id="MBU3063155.1"/>
    </source>
</evidence>
<evidence type="ECO:0000256" key="8">
    <source>
        <dbReference type="ARBA" id="ARBA00022840"/>
    </source>
</evidence>
<dbReference type="SMART" id="SM00487">
    <property type="entry name" value="DEXDc"/>
    <property type="match status" value="1"/>
</dbReference>
<dbReference type="Pfam" id="PF18019">
    <property type="entry name" value="Cas3_HD"/>
    <property type="match status" value="1"/>
</dbReference>
<dbReference type="InterPro" id="IPR027417">
    <property type="entry name" value="P-loop_NTPase"/>
</dbReference>
<comment type="caution">
    <text evidence="11">The sequence shown here is derived from an EMBL/GenBank/DDBJ whole genome shotgun (WGS) entry which is preliminary data.</text>
</comment>
<evidence type="ECO:0000256" key="1">
    <source>
        <dbReference type="ARBA" id="ARBA00006847"/>
    </source>
</evidence>
<dbReference type="Pfam" id="PF22590">
    <property type="entry name" value="Cas3-like_C_2"/>
    <property type="match status" value="1"/>
</dbReference>
<dbReference type="CDD" id="cd09641">
    <property type="entry name" value="Cas3''_I"/>
    <property type="match status" value="1"/>
</dbReference>
<keyword evidence="3" id="KW-0540">Nuclease</keyword>
<evidence type="ECO:0000256" key="4">
    <source>
        <dbReference type="ARBA" id="ARBA00022723"/>
    </source>
</evidence>
<keyword evidence="4" id="KW-0479">Metal-binding</keyword>
<dbReference type="InterPro" id="IPR054712">
    <property type="entry name" value="Cas3-like_dom"/>
</dbReference>
<keyword evidence="12" id="KW-1185">Reference proteome</keyword>
<dbReference type="InterPro" id="IPR006474">
    <property type="entry name" value="Helicase_Cas3_CRISPR-ass_core"/>
</dbReference>
<dbReference type="CDD" id="cd17930">
    <property type="entry name" value="DEXHc_cas3"/>
    <property type="match status" value="1"/>
</dbReference>
<evidence type="ECO:0000256" key="6">
    <source>
        <dbReference type="ARBA" id="ARBA00022801"/>
    </source>
</evidence>
<evidence type="ECO:0000256" key="2">
    <source>
        <dbReference type="ARBA" id="ARBA00009046"/>
    </source>
</evidence>
<name>A0ABS6AYM9_9NOCA</name>
<dbReference type="RefSeq" id="WP_215918074.1">
    <property type="nucleotide sequence ID" value="NZ_JAHKNI010000005.1"/>
</dbReference>
<organism evidence="11 12">
    <name type="scientific">Nocardia albiluteola</name>
    <dbReference type="NCBI Taxonomy" id="2842303"/>
    <lineage>
        <taxon>Bacteria</taxon>
        <taxon>Bacillati</taxon>
        <taxon>Actinomycetota</taxon>
        <taxon>Actinomycetes</taxon>
        <taxon>Mycobacteriales</taxon>
        <taxon>Nocardiaceae</taxon>
        <taxon>Nocardia</taxon>
    </lineage>
</organism>
<evidence type="ECO:0000259" key="10">
    <source>
        <dbReference type="PROSITE" id="PS51643"/>
    </source>
</evidence>